<dbReference type="SMART" id="SM00278">
    <property type="entry name" value="HhH1"/>
    <property type="match status" value="2"/>
</dbReference>
<keyword evidence="6" id="KW-1185">Reference proteome</keyword>
<feature type="domain" description="Helix-hairpin-helix DNA-binding motif class 1" evidence="3">
    <location>
        <begin position="198"/>
        <end position="217"/>
    </location>
</feature>
<dbReference type="GO" id="GO:0006281">
    <property type="term" value="P:DNA repair"/>
    <property type="evidence" value="ECO:0007669"/>
    <property type="project" value="InterPro"/>
</dbReference>
<dbReference type="Proteomes" id="UP000665944">
    <property type="component" value="Unassembled WGS sequence"/>
</dbReference>
<protein>
    <submittedName>
        <fullName evidence="4">Competence protein ComEA</fullName>
    </submittedName>
    <submittedName>
        <fullName evidence="5">Helix-hairpin-helix domain-containing protein</fullName>
    </submittedName>
</protein>
<dbReference type="GO" id="GO:0003677">
    <property type="term" value="F:DNA binding"/>
    <property type="evidence" value="ECO:0007669"/>
    <property type="project" value="InterPro"/>
</dbReference>
<evidence type="ECO:0000313" key="6">
    <source>
        <dbReference type="Proteomes" id="UP000665944"/>
    </source>
</evidence>
<dbReference type="AlphaFoldDB" id="A0A3S7GY27"/>
<dbReference type="InterPro" id="IPR003583">
    <property type="entry name" value="Hlx-hairpin-Hlx_DNA-bd_motif"/>
</dbReference>
<feature type="transmembrane region" description="Helical" evidence="2">
    <location>
        <begin position="15"/>
        <end position="36"/>
    </location>
</feature>
<reference evidence="5 6" key="2">
    <citation type="submission" date="2022-06" db="EMBL/GenBank/DDBJ databases">
        <title>Staphylococcus hominis ShoR14 genome sequence.</title>
        <authorList>
            <person name="Yeo C.C."/>
            <person name="Chew C.H."/>
            <person name="Che Hamzah A.M."/>
            <person name="Al-Trad E.I."/>
        </authorList>
    </citation>
    <scope>NUCLEOTIDE SEQUENCE [LARGE SCALE GENOMIC DNA]</scope>
    <source>
        <strain evidence="5 6">ShoR14</strain>
    </source>
</reference>
<evidence type="ECO:0000256" key="2">
    <source>
        <dbReference type="SAM" id="Phobius"/>
    </source>
</evidence>
<keyword evidence="2" id="KW-0472">Membrane</keyword>
<dbReference type="RefSeq" id="WP_017176199.1">
    <property type="nucleotide sequence ID" value="NZ_CABMJU010000052.1"/>
</dbReference>
<name>A0A3S7GY27_STAHO</name>
<dbReference type="InterPro" id="IPR010994">
    <property type="entry name" value="RuvA_2-like"/>
</dbReference>
<evidence type="ECO:0000313" key="4">
    <source>
        <dbReference type="EMBL" id="AVI07188.1"/>
    </source>
</evidence>
<gene>
    <name evidence="4" type="ORF">AZE34_10700</name>
    <name evidence="5" type="ORF">J7T32_000725</name>
</gene>
<keyword evidence="2" id="KW-1133">Transmembrane helix</keyword>
<organism evidence="4">
    <name type="scientific">Staphylococcus hominis</name>
    <dbReference type="NCBI Taxonomy" id="1290"/>
    <lineage>
        <taxon>Bacteria</taxon>
        <taxon>Bacillati</taxon>
        <taxon>Bacillota</taxon>
        <taxon>Bacilli</taxon>
        <taxon>Bacillales</taxon>
        <taxon>Staphylococcaceae</taxon>
        <taxon>Staphylococcus</taxon>
    </lineage>
</organism>
<feature type="region of interest" description="Disordered" evidence="1">
    <location>
        <begin position="45"/>
        <end position="74"/>
    </location>
</feature>
<evidence type="ECO:0000313" key="5">
    <source>
        <dbReference type="EMBL" id="MCM5671288.1"/>
    </source>
</evidence>
<dbReference type="Pfam" id="PF12836">
    <property type="entry name" value="HHH_3"/>
    <property type="match status" value="1"/>
</dbReference>
<dbReference type="Gene3D" id="3.10.560.10">
    <property type="entry name" value="Outer membrane lipoprotein wza domain like"/>
    <property type="match status" value="1"/>
</dbReference>
<dbReference type="PANTHER" id="PTHR21180:SF32">
    <property type="entry name" value="ENDONUCLEASE_EXONUCLEASE_PHOSPHATASE FAMILY DOMAIN-CONTAINING PROTEIN 1"/>
    <property type="match status" value="1"/>
</dbReference>
<dbReference type="GO" id="GO:0015627">
    <property type="term" value="C:type II protein secretion system complex"/>
    <property type="evidence" value="ECO:0007669"/>
    <property type="project" value="TreeGrafter"/>
</dbReference>
<dbReference type="NCBIfam" id="TIGR00426">
    <property type="entry name" value="competence protein ComEA helix-hairpin-helix repeat region"/>
    <property type="match status" value="1"/>
</dbReference>
<dbReference type="InterPro" id="IPR051675">
    <property type="entry name" value="Endo/Exo/Phosphatase_dom_1"/>
</dbReference>
<proteinExistence type="predicted"/>
<dbReference type="EMBL" id="JAGHKT020000001">
    <property type="protein sequence ID" value="MCM5671288.1"/>
    <property type="molecule type" value="Genomic_DNA"/>
</dbReference>
<accession>A0A3S7GY27</accession>
<dbReference type="SUPFAM" id="SSF47781">
    <property type="entry name" value="RuvA domain 2-like"/>
    <property type="match status" value="1"/>
</dbReference>
<sequence>MFKYRNEIIQLLTKWKTHIIILIAVVLLFIVILMLMKNNEPSEYMTTSNANNSQFNNNEKYNKNKNDNNLSTSSKENSTIYVDVKGAVKLPDVYEMKKNDRVKDVLKKAKVSENADITKINLSEKLTDQKMIYIPNKNETKINATPTNQSDLNTSESIKVNLNTANERELLNVPGIGPTKVKEIIKYREEKGQFNKVEDLKQVRGIGGKTFEKLKDYFTT</sequence>
<evidence type="ECO:0000259" key="3">
    <source>
        <dbReference type="SMART" id="SM00278"/>
    </source>
</evidence>
<keyword evidence="2" id="KW-0812">Transmembrane</keyword>
<reference evidence="4" key="1">
    <citation type="submission" date="2016-02" db="EMBL/GenBank/DDBJ databases">
        <title>Genomic sequence of a clinical Staphylococcus hominis isolate.</title>
        <authorList>
            <person name="McClure J.M."/>
            <person name="Zhang K."/>
        </authorList>
    </citation>
    <scope>NUCLEOTIDE SEQUENCE</scope>
    <source>
        <strain evidence="4">C34847</strain>
    </source>
</reference>
<dbReference type="InterPro" id="IPR004509">
    <property type="entry name" value="Competence_ComEA_HhH"/>
</dbReference>
<feature type="domain" description="Helix-hairpin-helix DNA-binding motif class 1" evidence="3">
    <location>
        <begin position="168"/>
        <end position="187"/>
    </location>
</feature>
<dbReference type="EMBL" id="CP014567">
    <property type="protein sequence ID" value="AVI07188.1"/>
    <property type="molecule type" value="Genomic_DNA"/>
</dbReference>
<dbReference type="PANTHER" id="PTHR21180">
    <property type="entry name" value="ENDONUCLEASE/EXONUCLEASE/PHOSPHATASE FAMILY DOMAIN-CONTAINING PROTEIN 1"/>
    <property type="match status" value="1"/>
</dbReference>
<evidence type="ECO:0000256" key="1">
    <source>
        <dbReference type="SAM" id="MobiDB-lite"/>
    </source>
</evidence>
<feature type="compositionally biased region" description="Low complexity" evidence="1">
    <location>
        <begin position="49"/>
        <end position="59"/>
    </location>
</feature>
<dbReference type="Gene3D" id="1.10.150.310">
    <property type="entry name" value="Tex RuvX-like domain-like"/>
    <property type="match status" value="1"/>
</dbReference>
<dbReference type="GO" id="GO:0015628">
    <property type="term" value="P:protein secretion by the type II secretion system"/>
    <property type="evidence" value="ECO:0007669"/>
    <property type="project" value="TreeGrafter"/>
</dbReference>